<evidence type="ECO:0000313" key="4">
    <source>
        <dbReference type="EMBL" id="BAN26105.1"/>
    </source>
</evidence>
<protein>
    <submittedName>
        <fullName evidence="4">Betaine-aldehyde dehydrogenase</fullName>
    </submittedName>
</protein>
<dbReference type="CDD" id="cd07115">
    <property type="entry name" value="ALDH_HMSADH_HapE"/>
    <property type="match status" value="1"/>
</dbReference>
<dbReference type="RefSeq" id="WP_016346816.1">
    <property type="nucleotide sequence ID" value="NC_021288.1"/>
</dbReference>
<dbReference type="PATRIC" id="fig|758793.3.peg.4351"/>
<dbReference type="OrthoDB" id="6187633at2"/>
<proteinExistence type="inferred from homology"/>
<reference evidence="4 5" key="2">
    <citation type="journal article" date="2018" name="Int. J. Syst. Evol. Microbiol.">
        <title>Burkholderia insecticola sp. nov., a gut symbiotic bacterium of the bean bug Riptortus pedestris.</title>
        <authorList>
            <person name="Takeshita K."/>
            <person name="Tamaki H."/>
            <person name="Ohbayashi T."/>
            <person name="Meng X.-Y."/>
            <person name="Sone T."/>
            <person name="Mitani Y."/>
            <person name="Peeters C."/>
            <person name="Kikuchi Y."/>
            <person name="Vandamme P."/>
        </authorList>
    </citation>
    <scope>NUCLEOTIDE SEQUENCE [LARGE SCALE GENOMIC DNA]</scope>
    <source>
        <strain evidence="4">RPE64</strain>
    </source>
</reference>
<dbReference type="FunFam" id="3.40.605.10:FF:000001">
    <property type="entry name" value="Aldehyde dehydrogenase 1"/>
    <property type="match status" value="1"/>
</dbReference>
<dbReference type="GO" id="GO:0004030">
    <property type="term" value="F:aldehyde dehydrogenase [NAD(P)+] activity"/>
    <property type="evidence" value="ECO:0007669"/>
    <property type="project" value="UniProtKB-ARBA"/>
</dbReference>
<dbReference type="KEGG" id="buo:BRPE64_CCDS00220"/>
<organism evidence="4 5">
    <name type="scientific">Caballeronia insecticola</name>
    <dbReference type="NCBI Taxonomy" id="758793"/>
    <lineage>
        <taxon>Bacteria</taxon>
        <taxon>Pseudomonadati</taxon>
        <taxon>Pseudomonadota</taxon>
        <taxon>Betaproteobacteria</taxon>
        <taxon>Burkholderiales</taxon>
        <taxon>Burkholderiaceae</taxon>
        <taxon>Caballeronia</taxon>
    </lineage>
</organism>
<keyword evidence="2" id="KW-0560">Oxidoreductase</keyword>
<reference evidence="4 5" key="1">
    <citation type="journal article" date="2013" name="Genome Announc.">
        <title>Complete Genome Sequence of Burkholderia sp. Strain RPE64, Bacterial Symbiont of the Bean Bug Riptortus pedestris.</title>
        <authorList>
            <person name="Shibata T.F."/>
            <person name="Maeda T."/>
            <person name="Nikoh N."/>
            <person name="Yamaguchi K."/>
            <person name="Oshima K."/>
            <person name="Hattori M."/>
            <person name="Nishiyama T."/>
            <person name="Hasebe M."/>
            <person name="Fukatsu T."/>
            <person name="Kikuchi Y."/>
            <person name="Shigenobu S."/>
        </authorList>
    </citation>
    <scope>NUCLEOTIDE SEQUENCE [LARGE SCALE GENOMIC DNA]</scope>
</reference>
<gene>
    <name evidence="4" type="ORF">BRPE64_CCDS00220</name>
</gene>
<evidence type="ECO:0000256" key="1">
    <source>
        <dbReference type="ARBA" id="ARBA00009986"/>
    </source>
</evidence>
<dbReference type="InterPro" id="IPR016161">
    <property type="entry name" value="Ald_DH/histidinol_DH"/>
</dbReference>
<dbReference type="InterPro" id="IPR015590">
    <property type="entry name" value="Aldehyde_DH_dom"/>
</dbReference>
<dbReference type="InterPro" id="IPR016162">
    <property type="entry name" value="Ald_DH_N"/>
</dbReference>
<feature type="domain" description="Aldehyde dehydrogenase" evidence="3">
    <location>
        <begin position="16"/>
        <end position="473"/>
    </location>
</feature>
<dbReference type="Gene3D" id="3.40.309.10">
    <property type="entry name" value="Aldehyde Dehydrogenase, Chain A, domain 2"/>
    <property type="match status" value="1"/>
</dbReference>
<dbReference type="FunFam" id="3.40.309.10:FF:000012">
    <property type="entry name" value="Betaine aldehyde dehydrogenase"/>
    <property type="match status" value="1"/>
</dbReference>
<dbReference type="AlphaFoldDB" id="R4WXT7"/>
<dbReference type="Pfam" id="PF00171">
    <property type="entry name" value="Aldedh"/>
    <property type="match status" value="1"/>
</dbReference>
<evidence type="ECO:0000259" key="3">
    <source>
        <dbReference type="Pfam" id="PF00171"/>
    </source>
</evidence>
<dbReference type="SUPFAM" id="SSF53720">
    <property type="entry name" value="ALDH-like"/>
    <property type="match status" value="1"/>
</dbReference>
<name>R4WXT7_9BURK</name>
<accession>R4WXT7</accession>
<dbReference type="EMBL" id="AP013060">
    <property type="protein sequence ID" value="BAN26105.1"/>
    <property type="molecule type" value="Genomic_DNA"/>
</dbReference>
<dbReference type="HOGENOM" id="CLU_005391_0_1_4"/>
<sequence length="487" mass="51933">MQTQLFIDGRFVPALSGATLATLNPHDNSEIAQVSMAGREDVDRAVAAAKKAFPAWSAMAAADRGRLLLKLADAIEANADALARLESLDTGHPIRDTRNLDVPRTAATFRYFGGMADKVEGSVIPVEAGFLNYLTREPVGVVGQVVPWNFPLMFTSWKMAPALAAGNCVVMKPAELTPLSSLAIAALMAEVGFPAGVVNVLPGLGHVAGQYIAEHPEISKVAFTGSTAVGRKIVQASSGNLKKVQLELGGKGANIVYGDANLDAVVQGSAFGIFHNQGQACIAASRLIVHESIADDLLERFTSLARSIRIGDPLDPSTEMGPLTSQMHRDRVLSYVDVAREQGGRVLAGGKAPDAAALAKGCYVEPTIVQAKPTDRVAQEEVFGPFVTVSTFRTDEEALAIANGTEYGLGAGLWTRDLQRAHLVARQLRSGMVWINCYKRVSPASPFGGVGASGYGREMGFEVMREYTQPKSVWVNVDANIPPYYPR</sequence>
<dbReference type="PANTHER" id="PTHR11699">
    <property type="entry name" value="ALDEHYDE DEHYDROGENASE-RELATED"/>
    <property type="match status" value="1"/>
</dbReference>
<keyword evidence="5" id="KW-1185">Reference proteome</keyword>
<dbReference type="InterPro" id="IPR016160">
    <property type="entry name" value="Ald_DH_CS_CYS"/>
</dbReference>
<dbReference type="STRING" id="758793.BRPE64_CCDS00220"/>
<dbReference type="Proteomes" id="UP000013966">
    <property type="component" value="Chromosome 3"/>
</dbReference>
<dbReference type="Gene3D" id="3.40.605.10">
    <property type="entry name" value="Aldehyde Dehydrogenase, Chain A, domain 1"/>
    <property type="match status" value="1"/>
</dbReference>
<evidence type="ECO:0000256" key="2">
    <source>
        <dbReference type="ARBA" id="ARBA00023002"/>
    </source>
</evidence>
<dbReference type="PROSITE" id="PS00070">
    <property type="entry name" value="ALDEHYDE_DEHYDR_CYS"/>
    <property type="match status" value="1"/>
</dbReference>
<comment type="similarity">
    <text evidence="1">Belongs to the aldehyde dehydrogenase family.</text>
</comment>
<dbReference type="InterPro" id="IPR016163">
    <property type="entry name" value="Ald_DH_C"/>
</dbReference>
<evidence type="ECO:0000313" key="5">
    <source>
        <dbReference type="Proteomes" id="UP000013966"/>
    </source>
</evidence>